<gene>
    <name evidence="7" type="ORF">LshimejAT787_0705610</name>
</gene>
<dbReference type="PANTHER" id="PTHR16201:SF11">
    <property type="entry name" value="PQ-LOOP REPEAT-CONTAINING PROTEIN"/>
    <property type="match status" value="1"/>
</dbReference>
<feature type="transmembrane region" description="Helical" evidence="6">
    <location>
        <begin position="183"/>
        <end position="202"/>
    </location>
</feature>
<feature type="transmembrane region" description="Helical" evidence="6">
    <location>
        <begin position="47"/>
        <end position="68"/>
    </location>
</feature>
<feature type="transmembrane region" description="Helical" evidence="6">
    <location>
        <begin position="12"/>
        <end position="35"/>
    </location>
</feature>
<dbReference type="SMART" id="SM00679">
    <property type="entry name" value="CTNS"/>
    <property type="match status" value="2"/>
</dbReference>
<dbReference type="InterPro" id="IPR051415">
    <property type="entry name" value="LAAT-1"/>
</dbReference>
<feature type="transmembrane region" description="Helical" evidence="6">
    <location>
        <begin position="88"/>
        <end position="109"/>
    </location>
</feature>
<dbReference type="OrthoDB" id="19344at2759"/>
<feature type="transmembrane region" description="Helical" evidence="6">
    <location>
        <begin position="245"/>
        <end position="270"/>
    </location>
</feature>
<comment type="subcellular location">
    <subcellularLocation>
        <location evidence="1">Membrane</location>
        <topology evidence="1">Multi-pass membrane protein</topology>
    </subcellularLocation>
</comment>
<dbReference type="Pfam" id="PF04193">
    <property type="entry name" value="PQ-loop"/>
    <property type="match status" value="2"/>
</dbReference>
<dbReference type="EMBL" id="BRPK01000007">
    <property type="protein sequence ID" value="GLB40051.1"/>
    <property type="molecule type" value="Genomic_DNA"/>
</dbReference>
<accession>A0A9P3PRK3</accession>
<feature type="transmembrane region" description="Helical" evidence="6">
    <location>
        <begin position="214"/>
        <end position="239"/>
    </location>
</feature>
<dbReference type="GO" id="GO:0016020">
    <property type="term" value="C:membrane"/>
    <property type="evidence" value="ECO:0007669"/>
    <property type="project" value="UniProtKB-SubCell"/>
</dbReference>
<protein>
    <recommendedName>
        <fullName evidence="9">PQ loop repeat protein</fullName>
    </recommendedName>
</protein>
<feature type="transmembrane region" description="Helical" evidence="6">
    <location>
        <begin position="146"/>
        <end position="171"/>
    </location>
</feature>
<evidence type="ECO:0000313" key="7">
    <source>
        <dbReference type="EMBL" id="GLB40051.1"/>
    </source>
</evidence>
<feature type="region of interest" description="Disordered" evidence="5">
    <location>
        <begin position="333"/>
        <end position="363"/>
    </location>
</feature>
<keyword evidence="8" id="KW-1185">Reference proteome</keyword>
<dbReference type="Gene3D" id="1.20.1280.290">
    <property type="match status" value="2"/>
</dbReference>
<evidence type="ECO:0008006" key="9">
    <source>
        <dbReference type="Google" id="ProtNLM"/>
    </source>
</evidence>
<evidence type="ECO:0000256" key="4">
    <source>
        <dbReference type="ARBA" id="ARBA00023136"/>
    </source>
</evidence>
<keyword evidence="3 6" id="KW-1133">Transmembrane helix</keyword>
<evidence type="ECO:0000313" key="8">
    <source>
        <dbReference type="Proteomes" id="UP001063166"/>
    </source>
</evidence>
<evidence type="ECO:0000256" key="1">
    <source>
        <dbReference type="ARBA" id="ARBA00004141"/>
    </source>
</evidence>
<evidence type="ECO:0000256" key="3">
    <source>
        <dbReference type="ARBA" id="ARBA00022989"/>
    </source>
</evidence>
<dbReference type="PANTHER" id="PTHR16201">
    <property type="entry name" value="SEVEN TRANSMEMBRANE PROTEIN 1-RELATED"/>
    <property type="match status" value="1"/>
</dbReference>
<evidence type="ECO:0000256" key="5">
    <source>
        <dbReference type="SAM" id="MobiDB-lite"/>
    </source>
</evidence>
<dbReference type="InterPro" id="IPR006603">
    <property type="entry name" value="PQ-loop_rpt"/>
</dbReference>
<evidence type="ECO:0000256" key="2">
    <source>
        <dbReference type="ARBA" id="ARBA00022692"/>
    </source>
</evidence>
<reference evidence="7" key="1">
    <citation type="submission" date="2022-07" db="EMBL/GenBank/DDBJ databases">
        <title>The genome of Lyophyllum shimeji provides insight into the initial evolution of ectomycorrhizal fungal genome.</title>
        <authorList>
            <person name="Kobayashi Y."/>
            <person name="Shibata T."/>
            <person name="Hirakawa H."/>
            <person name="Shigenobu S."/>
            <person name="Nishiyama T."/>
            <person name="Yamada A."/>
            <person name="Hasebe M."/>
            <person name="Kawaguchi M."/>
        </authorList>
    </citation>
    <scope>NUCLEOTIDE SEQUENCE</scope>
    <source>
        <strain evidence="7">AT787</strain>
    </source>
</reference>
<evidence type="ECO:0000256" key="6">
    <source>
        <dbReference type="SAM" id="Phobius"/>
    </source>
</evidence>
<comment type="caution">
    <text evidence="7">The sequence shown here is derived from an EMBL/GenBank/DDBJ whole genome shotgun (WGS) entry which is preliminary data.</text>
</comment>
<proteinExistence type="predicted"/>
<keyword evidence="4 6" id="KW-0472">Membrane</keyword>
<dbReference type="AlphaFoldDB" id="A0A9P3PRK3"/>
<organism evidence="7 8">
    <name type="scientific">Lyophyllum shimeji</name>
    <name type="common">Hon-shimeji</name>
    <name type="synonym">Tricholoma shimeji</name>
    <dbReference type="NCBI Taxonomy" id="47721"/>
    <lineage>
        <taxon>Eukaryota</taxon>
        <taxon>Fungi</taxon>
        <taxon>Dikarya</taxon>
        <taxon>Basidiomycota</taxon>
        <taxon>Agaricomycotina</taxon>
        <taxon>Agaricomycetes</taxon>
        <taxon>Agaricomycetidae</taxon>
        <taxon>Agaricales</taxon>
        <taxon>Tricholomatineae</taxon>
        <taxon>Lyophyllaceae</taxon>
        <taxon>Lyophyllum</taxon>
    </lineage>
</organism>
<dbReference type="Proteomes" id="UP001063166">
    <property type="component" value="Unassembled WGS sequence"/>
</dbReference>
<keyword evidence="2 6" id="KW-0812">Transmembrane</keyword>
<name>A0A9P3PRK3_LYOSH</name>
<sequence length="371" mass="40474">MPDTCVPHHDWFTATLTFGLCCGLVISYAPQLLRIVNKGSSEGFSPWFLLLGSTSSAAGFLNMVTMQWRVVKCCPAFSLGSCLEMTAGIVQVGLQWFLFTSILVLYLIYYPQHLKYAEIDVDSHDTRPPVHIKTPVKSDNWRLSIILAWVVAIHMAFITFITFLLLLTTATLVDPKAPLPEPLASWATFLGVSSALLAAIQYAPQLAHTYRAKLVGALSIPMMCIQTPGALLMILSIALRPGTDWTSWITFAVAGIMQGSLLIMCIVFTIRQRRLGVDEFGNPLPDSQARSQHYQLHDSGDDLGVPGLVTNEEEDPVAVRGALAAALESAAESDIRGADATEPPSEQTPLLGGGANKESEVRTGWRAWFGR</sequence>